<proteinExistence type="predicted"/>
<reference evidence="1 2" key="1">
    <citation type="submission" date="2024-01" db="EMBL/GenBank/DDBJ databases">
        <authorList>
            <person name="Deng Y."/>
            <person name="Su J."/>
        </authorList>
    </citation>
    <scope>NUCLEOTIDE SEQUENCE [LARGE SCALE GENOMIC DNA]</scope>
    <source>
        <strain evidence="1 2">CPCC 100088</strain>
    </source>
</reference>
<sequence length="67" mass="7547">MAWTQSDITQMERAIATGARVVQINGERVEYRSLEEMRSILVMMKEELRGAAAGAFQVSYPKTLRGL</sequence>
<reference evidence="1 2" key="2">
    <citation type="submission" date="2024-06" db="EMBL/GenBank/DDBJ databases">
        <title>Thioclava kandeliae sp. nov. from a rhizosphere soil sample of Kandelia candel in a mangrove.</title>
        <authorList>
            <person name="Mu T."/>
        </authorList>
    </citation>
    <scope>NUCLEOTIDE SEQUENCE [LARGE SCALE GENOMIC DNA]</scope>
    <source>
        <strain evidence="1 2">CPCC 100088</strain>
    </source>
</reference>
<gene>
    <name evidence="1" type="ORF">VSX56_12835</name>
</gene>
<evidence type="ECO:0008006" key="3">
    <source>
        <dbReference type="Google" id="ProtNLM"/>
    </source>
</evidence>
<dbReference type="Proteomes" id="UP001438953">
    <property type="component" value="Unassembled WGS sequence"/>
</dbReference>
<dbReference type="EMBL" id="JAYWLC010000009">
    <property type="protein sequence ID" value="MER5172659.1"/>
    <property type="molecule type" value="Genomic_DNA"/>
</dbReference>
<accession>A0ABV1SIC5</accession>
<name>A0ABV1SIC5_9RHOB</name>
<evidence type="ECO:0000313" key="1">
    <source>
        <dbReference type="EMBL" id="MER5172659.1"/>
    </source>
</evidence>
<evidence type="ECO:0000313" key="2">
    <source>
        <dbReference type="Proteomes" id="UP001438953"/>
    </source>
</evidence>
<protein>
    <recommendedName>
        <fullName evidence="3">Phage tail protein</fullName>
    </recommendedName>
</protein>
<dbReference type="NCBIfam" id="NF047331">
    <property type="entry name" value="phage_HTJ"/>
    <property type="match status" value="1"/>
</dbReference>
<dbReference type="RefSeq" id="WP_350937614.1">
    <property type="nucleotide sequence ID" value="NZ_JAYWLC010000009.1"/>
</dbReference>
<comment type="caution">
    <text evidence="1">The sequence shown here is derived from an EMBL/GenBank/DDBJ whole genome shotgun (WGS) entry which is preliminary data.</text>
</comment>
<keyword evidence="2" id="KW-1185">Reference proteome</keyword>
<organism evidence="1 2">
    <name type="scientific">Thioclava kandeliae</name>
    <dbReference type="NCBI Taxonomy" id="3070818"/>
    <lineage>
        <taxon>Bacteria</taxon>
        <taxon>Pseudomonadati</taxon>
        <taxon>Pseudomonadota</taxon>
        <taxon>Alphaproteobacteria</taxon>
        <taxon>Rhodobacterales</taxon>
        <taxon>Paracoccaceae</taxon>
        <taxon>Thioclava</taxon>
    </lineage>
</organism>